<sequence length="25" mass="2802">MFGTTSFLWWSDGDTHSGKLGAIWT</sequence>
<reference evidence="1" key="1">
    <citation type="submission" date="2018-05" db="EMBL/GenBank/DDBJ databases">
        <authorList>
            <person name="Lanie J.A."/>
            <person name="Ng W.-L."/>
            <person name="Kazmierczak K.M."/>
            <person name="Andrzejewski T.M."/>
            <person name="Davidsen T.M."/>
            <person name="Wayne K.J."/>
            <person name="Tettelin H."/>
            <person name="Glass J.I."/>
            <person name="Rusch D."/>
            <person name="Podicherti R."/>
            <person name="Tsui H.-C.T."/>
            <person name="Winkler M.E."/>
        </authorList>
    </citation>
    <scope>NUCLEOTIDE SEQUENCE</scope>
</reference>
<name>A0A381PZP5_9ZZZZ</name>
<dbReference type="AlphaFoldDB" id="A0A381PZP5"/>
<accession>A0A381PZP5</accession>
<organism evidence="1">
    <name type="scientific">marine metagenome</name>
    <dbReference type="NCBI Taxonomy" id="408172"/>
    <lineage>
        <taxon>unclassified sequences</taxon>
        <taxon>metagenomes</taxon>
        <taxon>ecological metagenomes</taxon>
    </lineage>
</organism>
<protein>
    <submittedName>
        <fullName evidence="1">Uncharacterized protein</fullName>
    </submittedName>
</protein>
<proteinExistence type="predicted"/>
<dbReference type="EMBL" id="UINC01001150">
    <property type="protein sequence ID" value="SUZ72505.1"/>
    <property type="molecule type" value="Genomic_DNA"/>
</dbReference>
<evidence type="ECO:0000313" key="1">
    <source>
        <dbReference type="EMBL" id="SUZ72505.1"/>
    </source>
</evidence>
<gene>
    <name evidence="1" type="ORF">METZ01_LOCUS25359</name>
</gene>